<comment type="similarity">
    <text evidence="4 14">Belongs to the cytochrome P450 family.</text>
</comment>
<keyword evidence="15" id="KW-0812">Transmembrane</keyword>
<protein>
    <recommendedName>
        <fullName evidence="18">Cytochrome P450</fullName>
    </recommendedName>
</protein>
<evidence type="ECO:0000256" key="1">
    <source>
        <dbReference type="ARBA" id="ARBA00001971"/>
    </source>
</evidence>
<dbReference type="AlphaFoldDB" id="A0A653CC71"/>
<dbReference type="GO" id="GO:0016705">
    <property type="term" value="F:oxidoreductase activity, acting on paired donors, with incorporation or reduction of molecular oxygen"/>
    <property type="evidence" value="ECO:0007669"/>
    <property type="project" value="InterPro"/>
</dbReference>
<comment type="cofactor">
    <cofactor evidence="1 13">
        <name>heme</name>
        <dbReference type="ChEBI" id="CHEBI:30413"/>
    </cofactor>
</comment>
<evidence type="ECO:0000256" key="2">
    <source>
        <dbReference type="ARBA" id="ARBA00004174"/>
    </source>
</evidence>
<dbReference type="PRINTS" id="PR00385">
    <property type="entry name" value="P450"/>
</dbReference>
<organism evidence="16 17">
    <name type="scientific">Callosobruchus maculatus</name>
    <name type="common">Southern cowpea weevil</name>
    <name type="synonym">Pulse bruchid</name>
    <dbReference type="NCBI Taxonomy" id="64391"/>
    <lineage>
        <taxon>Eukaryota</taxon>
        <taxon>Metazoa</taxon>
        <taxon>Ecdysozoa</taxon>
        <taxon>Arthropoda</taxon>
        <taxon>Hexapoda</taxon>
        <taxon>Insecta</taxon>
        <taxon>Pterygota</taxon>
        <taxon>Neoptera</taxon>
        <taxon>Endopterygota</taxon>
        <taxon>Coleoptera</taxon>
        <taxon>Polyphaga</taxon>
        <taxon>Cucujiformia</taxon>
        <taxon>Chrysomeloidea</taxon>
        <taxon>Chrysomelidae</taxon>
        <taxon>Bruchinae</taxon>
        <taxon>Bruchini</taxon>
        <taxon>Callosobruchus</taxon>
    </lineage>
</organism>
<evidence type="ECO:0000256" key="14">
    <source>
        <dbReference type="RuleBase" id="RU000461"/>
    </source>
</evidence>
<dbReference type="SUPFAM" id="SSF48264">
    <property type="entry name" value="Cytochrome P450"/>
    <property type="match status" value="1"/>
</dbReference>
<dbReference type="PROSITE" id="PS00086">
    <property type="entry name" value="CYTOCHROME_P450"/>
    <property type="match status" value="1"/>
</dbReference>
<dbReference type="PANTHER" id="PTHR24292">
    <property type="entry name" value="CYTOCHROME P450"/>
    <property type="match status" value="1"/>
</dbReference>
<accession>A0A653CC71</accession>
<comment type="subcellular location">
    <subcellularLocation>
        <location evidence="3">Endoplasmic reticulum membrane</location>
        <topology evidence="3">Peripheral membrane protein</topology>
    </subcellularLocation>
    <subcellularLocation>
        <location evidence="2">Microsome membrane</location>
        <topology evidence="2">Peripheral membrane protein</topology>
    </subcellularLocation>
</comment>
<reference evidence="16 17" key="1">
    <citation type="submission" date="2019-01" db="EMBL/GenBank/DDBJ databases">
        <authorList>
            <person name="Sayadi A."/>
        </authorList>
    </citation>
    <scope>NUCLEOTIDE SEQUENCE [LARGE SCALE GENOMIC DNA]</scope>
</reference>
<evidence type="ECO:0000256" key="10">
    <source>
        <dbReference type="ARBA" id="ARBA00023004"/>
    </source>
</evidence>
<evidence type="ECO:0000313" key="16">
    <source>
        <dbReference type="EMBL" id="VEN45316.1"/>
    </source>
</evidence>
<evidence type="ECO:0008006" key="18">
    <source>
        <dbReference type="Google" id="ProtNLM"/>
    </source>
</evidence>
<sequence>MFIILLQIFRMEAVVTALVTIFTSLVIAVLYVQYCYSYWKRRNVPYLDPHFPLGNHHTMFPKGISIGNISRQFYQEFKNRGVKLGGVYMGLQPQLVVTDPLLAKNVLITDYQHFDDRGIYKTKSAPITVNIFAQAGAEWKNARSKFTPTFTVAKMKTMFDTVRTCSEIMEQHLLKTVEEDCSKDIDILETMACFTTDVIGAVIFGIQCNSFKYHDAEFRKMGRDLFEEFHYIDGLKLFLTQYFPRLSDFLGVSNIQKGVTEFFTNSVKEAVEYREKAGVKRQDFLQTLIDLRSQGKLTLDEVIGQAFLFFAAGFETSSNAGTMCLYELALQQDLQDKVRANVNSILNKYNGEVTYDTLNEMKYLNQVFEETLRLWPPVSTLTRVCSKDYTFPGTDVSIEKGVTVLIPLLAMQRDPDYWSDPSKFDPDRFESEIDKNLPYWPFGEGPRNCLGTKFGYMQVKMGLVQILKNFKVTLSPNTKVPVQLHPETFVLHTTETIFFRLEKI</sequence>
<dbReference type="InterPro" id="IPR036396">
    <property type="entry name" value="Cyt_P450_sf"/>
</dbReference>
<dbReference type="GO" id="GO:0005789">
    <property type="term" value="C:endoplasmic reticulum membrane"/>
    <property type="evidence" value="ECO:0007669"/>
    <property type="project" value="UniProtKB-SubCell"/>
</dbReference>
<evidence type="ECO:0000256" key="6">
    <source>
        <dbReference type="ARBA" id="ARBA00022723"/>
    </source>
</evidence>
<keyword evidence="5 13" id="KW-0349">Heme</keyword>
<keyword evidence="6 13" id="KW-0479">Metal-binding</keyword>
<feature type="transmembrane region" description="Helical" evidence="15">
    <location>
        <begin position="12"/>
        <end position="34"/>
    </location>
</feature>
<gene>
    <name evidence="16" type="ORF">CALMAC_LOCUS7813</name>
</gene>
<dbReference type="GO" id="GO:0020037">
    <property type="term" value="F:heme binding"/>
    <property type="evidence" value="ECO:0007669"/>
    <property type="project" value="InterPro"/>
</dbReference>
<evidence type="ECO:0000256" key="8">
    <source>
        <dbReference type="ARBA" id="ARBA00022848"/>
    </source>
</evidence>
<proteinExistence type="inferred from homology"/>
<keyword evidence="12 15" id="KW-0472">Membrane</keyword>
<keyword evidence="10 13" id="KW-0408">Iron</keyword>
<dbReference type="Gene3D" id="1.10.630.10">
    <property type="entry name" value="Cytochrome P450"/>
    <property type="match status" value="1"/>
</dbReference>
<dbReference type="PRINTS" id="PR00463">
    <property type="entry name" value="EP450I"/>
</dbReference>
<keyword evidence="8" id="KW-0492">Microsome</keyword>
<name>A0A653CC71_CALMS</name>
<evidence type="ECO:0000256" key="5">
    <source>
        <dbReference type="ARBA" id="ARBA00022617"/>
    </source>
</evidence>
<evidence type="ECO:0000256" key="9">
    <source>
        <dbReference type="ARBA" id="ARBA00023002"/>
    </source>
</evidence>
<dbReference type="InterPro" id="IPR050476">
    <property type="entry name" value="Insect_CytP450_Detox"/>
</dbReference>
<evidence type="ECO:0000256" key="15">
    <source>
        <dbReference type="SAM" id="Phobius"/>
    </source>
</evidence>
<keyword evidence="9 14" id="KW-0560">Oxidoreductase</keyword>
<dbReference type="GO" id="GO:0005506">
    <property type="term" value="F:iron ion binding"/>
    <property type="evidence" value="ECO:0007669"/>
    <property type="project" value="InterPro"/>
</dbReference>
<dbReference type="PANTHER" id="PTHR24292:SF100">
    <property type="entry name" value="CYTOCHROME P450 6A16, ISOFORM B-RELATED"/>
    <property type="match status" value="1"/>
</dbReference>
<evidence type="ECO:0000256" key="3">
    <source>
        <dbReference type="ARBA" id="ARBA00004406"/>
    </source>
</evidence>
<keyword evidence="7" id="KW-0256">Endoplasmic reticulum</keyword>
<dbReference type="GO" id="GO:0004497">
    <property type="term" value="F:monooxygenase activity"/>
    <property type="evidence" value="ECO:0007669"/>
    <property type="project" value="UniProtKB-KW"/>
</dbReference>
<evidence type="ECO:0000313" key="17">
    <source>
        <dbReference type="Proteomes" id="UP000410492"/>
    </source>
</evidence>
<evidence type="ECO:0000256" key="13">
    <source>
        <dbReference type="PIRSR" id="PIRSR602401-1"/>
    </source>
</evidence>
<dbReference type="InterPro" id="IPR002401">
    <property type="entry name" value="Cyt_P450_E_grp-I"/>
</dbReference>
<evidence type="ECO:0000256" key="4">
    <source>
        <dbReference type="ARBA" id="ARBA00010617"/>
    </source>
</evidence>
<evidence type="ECO:0000256" key="12">
    <source>
        <dbReference type="ARBA" id="ARBA00023136"/>
    </source>
</evidence>
<dbReference type="Proteomes" id="UP000410492">
    <property type="component" value="Unassembled WGS sequence"/>
</dbReference>
<keyword evidence="17" id="KW-1185">Reference proteome</keyword>
<evidence type="ECO:0000256" key="7">
    <source>
        <dbReference type="ARBA" id="ARBA00022824"/>
    </source>
</evidence>
<evidence type="ECO:0000256" key="11">
    <source>
        <dbReference type="ARBA" id="ARBA00023033"/>
    </source>
</evidence>
<dbReference type="InterPro" id="IPR001128">
    <property type="entry name" value="Cyt_P450"/>
</dbReference>
<dbReference type="FunFam" id="1.10.630.10:FF:000042">
    <property type="entry name" value="Cytochrome P450"/>
    <property type="match status" value="1"/>
</dbReference>
<dbReference type="OrthoDB" id="6717142at2759"/>
<dbReference type="CDD" id="cd11056">
    <property type="entry name" value="CYP6-like"/>
    <property type="match status" value="1"/>
</dbReference>
<dbReference type="InterPro" id="IPR017972">
    <property type="entry name" value="Cyt_P450_CS"/>
</dbReference>
<keyword evidence="15" id="KW-1133">Transmembrane helix</keyword>
<feature type="binding site" description="axial binding residue" evidence="13">
    <location>
        <position position="449"/>
    </location>
    <ligand>
        <name>heme</name>
        <dbReference type="ChEBI" id="CHEBI:30413"/>
    </ligand>
    <ligandPart>
        <name>Fe</name>
        <dbReference type="ChEBI" id="CHEBI:18248"/>
    </ligandPart>
</feature>
<dbReference type="Pfam" id="PF00067">
    <property type="entry name" value="p450"/>
    <property type="match status" value="1"/>
</dbReference>
<dbReference type="EMBL" id="CAACVG010007422">
    <property type="protein sequence ID" value="VEN45316.1"/>
    <property type="molecule type" value="Genomic_DNA"/>
</dbReference>
<keyword evidence="11 14" id="KW-0503">Monooxygenase</keyword>